<evidence type="ECO:0000256" key="5">
    <source>
        <dbReference type="ARBA" id="ARBA00005225"/>
    </source>
</evidence>
<dbReference type="Proteomes" id="UP000002274">
    <property type="component" value="Chromosome"/>
</dbReference>
<dbReference type="SUPFAM" id="SSF53067">
    <property type="entry name" value="Actin-like ATPase domain"/>
    <property type="match status" value="1"/>
</dbReference>
<evidence type="ECO:0000256" key="11">
    <source>
        <dbReference type="ARBA" id="ARBA00022777"/>
    </source>
</evidence>
<dbReference type="STRING" id="59922.P9303_02601"/>
<comment type="pathway">
    <text evidence="5">Cofactor biosynthesis; coenzyme A biosynthesis; CoA from (R)-pantothenate: step 1/5.</text>
</comment>
<dbReference type="RefSeq" id="WP_011824943.1">
    <property type="nucleotide sequence ID" value="NC_008820.1"/>
</dbReference>
<evidence type="ECO:0000256" key="3">
    <source>
        <dbReference type="ARBA" id="ARBA00001972"/>
    </source>
</evidence>
<evidence type="ECO:0000256" key="15">
    <source>
        <dbReference type="ARBA" id="ARBA00038036"/>
    </source>
</evidence>
<name>A2C6A5_PROM3</name>
<dbReference type="UniPathway" id="UPA00241">
    <property type="reaction ID" value="UER00352"/>
</dbReference>
<comment type="cofactor">
    <cofactor evidence="2">
        <name>K(+)</name>
        <dbReference type="ChEBI" id="CHEBI:29103"/>
    </cofactor>
</comment>
<sequence>MRPSPPRCVGRRHLKVEVVRHCLLIGNSRWHWAKYQADAWQFCHSVPNPLKLQTLEAPLVAWAAVGPIPAGVVLDPNLRLGLGDVPLTRMPLWLGIDRALAAWGALRRAHASGMSFSGLLVADAGTVLSLTRVTAAGDFAGGQLVPGLRLQLRAMAQGTQGLIDPGIGLVSAEPFPFATAEAMRRGSLQALLGTLLEAQREAALPLWLCGGDASVLKEALSQRGLDVVHHPNLVLEGMVDVHDRISRAPSL</sequence>
<evidence type="ECO:0000256" key="9">
    <source>
        <dbReference type="ARBA" id="ARBA00022679"/>
    </source>
</evidence>
<evidence type="ECO:0000313" key="17">
    <source>
        <dbReference type="EMBL" id="ABM77015.1"/>
    </source>
</evidence>
<evidence type="ECO:0000256" key="2">
    <source>
        <dbReference type="ARBA" id="ARBA00001958"/>
    </source>
</evidence>
<keyword evidence="9" id="KW-0808">Transferase</keyword>
<keyword evidence="14" id="KW-0173">Coenzyme A biosynthesis</keyword>
<evidence type="ECO:0000256" key="16">
    <source>
        <dbReference type="ARBA" id="ARBA00040883"/>
    </source>
</evidence>
<dbReference type="EC" id="2.7.1.33" evidence="7"/>
<keyword evidence="11" id="KW-0418">Kinase</keyword>
<proteinExistence type="inferred from homology"/>
<dbReference type="HOGENOM" id="CLU_066627_2_1_3"/>
<dbReference type="GO" id="GO:0004594">
    <property type="term" value="F:pantothenate kinase activity"/>
    <property type="evidence" value="ECO:0007669"/>
    <property type="project" value="UniProtKB-EC"/>
</dbReference>
<keyword evidence="8" id="KW-0963">Cytoplasm</keyword>
<dbReference type="AlphaFoldDB" id="A2C6A5"/>
<organism evidence="17 18">
    <name type="scientific">Prochlorococcus marinus (strain MIT 9303)</name>
    <dbReference type="NCBI Taxonomy" id="59922"/>
    <lineage>
        <taxon>Bacteria</taxon>
        <taxon>Bacillati</taxon>
        <taxon>Cyanobacteriota</taxon>
        <taxon>Cyanophyceae</taxon>
        <taxon>Synechococcales</taxon>
        <taxon>Prochlorococcaceae</taxon>
        <taxon>Prochlorococcus</taxon>
    </lineage>
</organism>
<evidence type="ECO:0000256" key="8">
    <source>
        <dbReference type="ARBA" id="ARBA00022490"/>
    </source>
</evidence>
<dbReference type="PANTHER" id="PTHR34265">
    <property type="entry name" value="TYPE III PANTOTHENATE KINASE"/>
    <property type="match status" value="1"/>
</dbReference>
<evidence type="ECO:0000256" key="13">
    <source>
        <dbReference type="ARBA" id="ARBA00022958"/>
    </source>
</evidence>
<keyword evidence="12" id="KW-0067">ATP-binding</keyword>
<dbReference type="EMBL" id="CP000554">
    <property type="protein sequence ID" value="ABM77015.1"/>
    <property type="molecule type" value="Genomic_DNA"/>
</dbReference>
<comment type="subunit">
    <text evidence="6">Homodimer.</text>
</comment>
<evidence type="ECO:0000256" key="10">
    <source>
        <dbReference type="ARBA" id="ARBA00022741"/>
    </source>
</evidence>
<comment type="catalytic activity">
    <reaction evidence="1">
        <text>(R)-pantothenate + ATP = (R)-4'-phosphopantothenate + ADP + H(+)</text>
        <dbReference type="Rhea" id="RHEA:16373"/>
        <dbReference type="ChEBI" id="CHEBI:10986"/>
        <dbReference type="ChEBI" id="CHEBI:15378"/>
        <dbReference type="ChEBI" id="CHEBI:29032"/>
        <dbReference type="ChEBI" id="CHEBI:30616"/>
        <dbReference type="ChEBI" id="CHEBI:456216"/>
        <dbReference type="EC" id="2.7.1.33"/>
    </reaction>
</comment>
<dbReference type="GO" id="GO:0005524">
    <property type="term" value="F:ATP binding"/>
    <property type="evidence" value="ECO:0007669"/>
    <property type="project" value="UniProtKB-KW"/>
</dbReference>
<dbReference type="Pfam" id="PF03309">
    <property type="entry name" value="Pan_kinase"/>
    <property type="match status" value="1"/>
</dbReference>
<evidence type="ECO:0000256" key="1">
    <source>
        <dbReference type="ARBA" id="ARBA00001206"/>
    </source>
</evidence>
<evidence type="ECO:0000256" key="14">
    <source>
        <dbReference type="ARBA" id="ARBA00022993"/>
    </source>
</evidence>
<dbReference type="PANTHER" id="PTHR34265:SF1">
    <property type="entry name" value="TYPE III PANTOTHENATE KINASE"/>
    <property type="match status" value="1"/>
</dbReference>
<evidence type="ECO:0000256" key="4">
    <source>
        <dbReference type="ARBA" id="ARBA00004496"/>
    </source>
</evidence>
<reference evidence="17 18" key="1">
    <citation type="journal article" date="2007" name="PLoS Genet.">
        <title>Patterns and implications of gene gain and loss in the evolution of Prochlorococcus.</title>
        <authorList>
            <person name="Kettler G.C."/>
            <person name="Martiny A.C."/>
            <person name="Huang K."/>
            <person name="Zucker J."/>
            <person name="Coleman M.L."/>
            <person name="Rodrigue S."/>
            <person name="Chen F."/>
            <person name="Lapidus A."/>
            <person name="Ferriera S."/>
            <person name="Johnson J."/>
            <person name="Steglich C."/>
            <person name="Church G.M."/>
            <person name="Richardson P."/>
            <person name="Chisholm S.W."/>
        </authorList>
    </citation>
    <scope>NUCLEOTIDE SEQUENCE [LARGE SCALE GENOMIC DNA]</scope>
    <source>
        <strain evidence="17 18">MIT 9303</strain>
    </source>
</reference>
<dbReference type="KEGG" id="pmf:P9303_02601"/>
<comment type="subcellular location">
    <subcellularLocation>
        <location evidence="4">Cytoplasm</location>
    </subcellularLocation>
</comment>
<dbReference type="GO" id="GO:0015937">
    <property type="term" value="P:coenzyme A biosynthetic process"/>
    <property type="evidence" value="ECO:0007669"/>
    <property type="project" value="UniProtKB-UniPathway"/>
</dbReference>
<dbReference type="InterPro" id="IPR043129">
    <property type="entry name" value="ATPase_NBD"/>
</dbReference>
<dbReference type="Gene3D" id="3.30.420.40">
    <property type="match status" value="1"/>
</dbReference>
<dbReference type="BioCyc" id="PMAR59922:G1G80-250-MONOMER"/>
<gene>
    <name evidence="17" type="ordered locus">P9303_02601</name>
</gene>
<comment type="similarity">
    <text evidence="15">Belongs to the type III pantothenate kinase family.</text>
</comment>
<evidence type="ECO:0000313" key="18">
    <source>
        <dbReference type="Proteomes" id="UP000002274"/>
    </source>
</evidence>
<evidence type="ECO:0000256" key="7">
    <source>
        <dbReference type="ARBA" id="ARBA00012102"/>
    </source>
</evidence>
<accession>A2C6A5</accession>
<protein>
    <recommendedName>
        <fullName evidence="16">Type III pantothenate kinase</fullName>
        <ecNumber evidence="7">2.7.1.33</ecNumber>
    </recommendedName>
</protein>
<keyword evidence="10" id="KW-0547">Nucleotide-binding</keyword>
<evidence type="ECO:0000256" key="12">
    <source>
        <dbReference type="ARBA" id="ARBA00022840"/>
    </source>
</evidence>
<comment type="cofactor">
    <cofactor evidence="3">
        <name>NH4(+)</name>
        <dbReference type="ChEBI" id="CHEBI:28938"/>
    </cofactor>
</comment>
<keyword evidence="13" id="KW-0630">Potassium</keyword>
<evidence type="ECO:0000256" key="6">
    <source>
        <dbReference type="ARBA" id="ARBA00011738"/>
    </source>
</evidence>
<dbReference type="InterPro" id="IPR004619">
    <property type="entry name" value="Type_III_PanK"/>
</dbReference>
<dbReference type="GO" id="GO:0005737">
    <property type="term" value="C:cytoplasm"/>
    <property type="evidence" value="ECO:0007669"/>
    <property type="project" value="UniProtKB-SubCell"/>
</dbReference>